<evidence type="ECO:0000256" key="1">
    <source>
        <dbReference type="SAM" id="MobiDB-lite"/>
    </source>
</evidence>
<organism evidence="3 4">
    <name type="scientific">Kribbella yunnanensis</name>
    <dbReference type="NCBI Taxonomy" id="190194"/>
    <lineage>
        <taxon>Bacteria</taxon>
        <taxon>Bacillati</taxon>
        <taxon>Actinomycetota</taxon>
        <taxon>Actinomycetes</taxon>
        <taxon>Propionibacteriales</taxon>
        <taxon>Kribbellaceae</taxon>
        <taxon>Kribbella</taxon>
    </lineage>
</organism>
<feature type="region of interest" description="Disordered" evidence="1">
    <location>
        <begin position="26"/>
        <end position="65"/>
    </location>
</feature>
<proteinExistence type="predicted"/>
<dbReference type="Proteomes" id="UP001500280">
    <property type="component" value="Unassembled WGS sequence"/>
</dbReference>
<dbReference type="PROSITE" id="PS51257">
    <property type="entry name" value="PROKAR_LIPOPROTEIN"/>
    <property type="match status" value="1"/>
</dbReference>
<gene>
    <name evidence="3" type="ORF">GCM10009745_47250</name>
</gene>
<accession>A0ABP4TYC7</accession>
<feature type="signal peptide" evidence="2">
    <location>
        <begin position="1"/>
        <end position="29"/>
    </location>
</feature>
<reference evidence="4" key="1">
    <citation type="journal article" date="2019" name="Int. J. Syst. Evol. Microbiol.">
        <title>The Global Catalogue of Microorganisms (GCM) 10K type strain sequencing project: providing services to taxonomists for standard genome sequencing and annotation.</title>
        <authorList>
            <consortium name="The Broad Institute Genomics Platform"/>
            <consortium name="The Broad Institute Genome Sequencing Center for Infectious Disease"/>
            <person name="Wu L."/>
            <person name="Ma J."/>
        </authorList>
    </citation>
    <scope>NUCLEOTIDE SEQUENCE [LARGE SCALE GENOMIC DNA]</scope>
    <source>
        <strain evidence="4">JCM 14307</strain>
    </source>
</reference>
<comment type="caution">
    <text evidence="3">The sequence shown here is derived from an EMBL/GenBank/DDBJ whole genome shotgun (WGS) entry which is preliminary data.</text>
</comment>
<protein>
    <recommendedName>
        <fullName evidence="5">DUF732 domain-containing protein</fullName>
    </recommendedName>
</protein>
<sequence>MKRIDYRYAVVAVALAVGVLSGCSDQPAAAPKPVVNTTQQAKPTGPTGDASEPVAPTGEPAGDQHPFCAKVTANGEVLDSMSDTTAMSDAEKNKIKEQLTGLAEAAPAEIKPVMEQIATGYEKLMNGKITAEDEEEAQAVSAAVLKFGEWMTKNCTT</sequence>
<evidence type="ECO:0000256" key="2">
    <source>
        <dbReference type="SAM" id="SignalP"/>
    </source>
</evidence>
<evidence type="ECO:0000313" key="4">
    <source>
        <dbReference type="Proteomes" id="UP001500280"/>
    </source>
</evidence>
<name>A0ABP4TYC7_9ACTN</name>
<dbReference type="EMBL" id="BAAANF010000017">
    <property type="protein sequence ID" value="GAA1695900.1"/>
    <property type="molecule type" value="Genomic_DNA"/>
</dbReference>
<evidence type="ECO:0008006" key="5">
    <source>
        <dbReference type="Google" id="ProtNLM"/>
    </source>
</evidence>
<keyword evidence="4" id="KW-1185">Reference proteome</keyword>
<evidence type="ECO:0000313" key="3">
    <source>
        <dbReference type="EMBL" id="GAA1695900.1"/>
    </source>
</evidence>
<dbReference type="RefSeq" id="WP_344155872.1">
    <property type="nucleotide sequence ID" value="NZ_BAAANF010000017.1"/>
</dbReference>
<feature type="chain" id="PRO_5045202602" description="DUF732 domain-containing protein" evidence="2">
    <location>
        <begin position="30"/>
        <end position="157"/>
    </location>
</feature>
<keyword evidence="2" id="KW-0732">Signal</keyword>